<gene>
    <name evidence="8" type="ORF">RAG0_04563</name>
</gene>
<comment type="catalytic activity">
    <reaction evidence="4">
        <text>a 5'-end (N(7)-methyl 5'-triphosphoguanosine)-ribonucleoside in snoRNA + S-adenosyl-L-methionine = a 5'-end (N(2),N(7)-dimethyl 5'-triphosphoguanosine)-ribonucleoside in snoRNA + S-adenosyl-L-homocysteine + H(+)</text>
        <dbReference type="Rhea" id="RHEA:78475"/>
        <dbReference type="Rhea" id="RHEA-COMP:19086"/>
        <dbReference type="Rhea" id="RHEA-COMP:19088"/>
        <dbReference type="ChEBI" id="CHEBI:15378"/>
        <dbReference type="ChEBI" id="CHEBI:57856"/>
        <dbReference type="ChEBI" id="CHEBI:59789"/>
        <dbReference type="ChEBI" id="CHEBI:156461"/>
        <dbReference type="ChEBI" id="CHEBI:172880"/>
    </reaction>
    <physiologicalReaction direction="left-to-right" evidence="4">
        <dbReference type="Rhea" id="RHEA:78476"/>
    </physiologicalReaction>
</comment>
<dbReference type="GO" id="GO:0071164">
    <property type="term" value="F:RNA cap trimethylguanosine synthase activity"/>
    <property type="evidence" value="ECO:0007669"/>
    <property type="project" value="TreeGrafter"/>
</dbReference>
<evidence type="ECO:0000256" key="3">
    <source>
        <dbReference type="ARBA" id="ARBA00047418"/>
    </source>
</evidence>
<comment type="catalytic activity">
    <reaction evidence="5">
        <text>a 5'-end (N(2),N(7)-dimethyl 5'-triphosphoguanosine)-ribonucleoside in snRNA + S-adenosyl-L-methionine = a 5'-end (N(2),N(2),N(7)-trimethyl 5'-triphosphoguanosine)-ribonucleoside in snRNA + S-adenosyl-L-homocysteine + H(+)</text>
        <dbReference type="Rhea" id="RHEA:78479"/>
        <dbReference type="Rhea" id="RHEA-COMP:19087"/>
        <dbReference type="Rhea" id="RHEA-COMP:19089"/>
        <dbReference type="ChEBI" id="CHEBI:15378"/>
        <dbReference type="ChEBI" id="CHEBI:57856"/>
        <dbReference type="ChEBI" id="CHEBI:59789"/>
        <dbReference type="ChEBI" id="CHEBI:167623"/>
        <dbReference type="ChEBI" id="CHEBI:172880"/>
    </reaction>
    <physiologicalReaction direction="left-to-right" evidence="5">
        <dbReference type="Rhea" id="RHEA:78480"/>
    </physiologicalReaction>
</comment>
<evidence type="ECO:0000256" key="5">
    <source>
        <dbReference type="ARBA" id="ARBA00048763"/>
    </source>
</evidence>
<dbReference type="Pfam" id="PF09445">
    <property type="entry name" value="Methyltransf_15"/>
    <property type="match status" value="1"/>
</dbReference>
<reference evidence="9" key="1">
    <citation type="submission" date="2016-03" db="EMBL/GenBank/DDBJ databases">
        <authorList>
            <person name="Guldener U."/>
        </authorList>
    </citation>
    <scope>NUCLEOTIDE SEQUENCE [LARGE SCALE GENOMIC DNA]</scope>
    <source>
        <strain evidence="9">04CH-RAC-A.6.1</strain>
    </source>
</reference>
<comment type="catalytic activity">
    <reaction evidence="6">
        <text>a 5'-end (N(7)-methyl 5'-triphosphoguanosine)-ribonucleoside in snRNA + S-adenosyl-L-methionine = a 5'-end (N(2),N(7)-dimethyl 5'-triphosphoguanosine)-ribonucleoside in snRNA + S-adenosyl-L-homocysteine + H(+)</text>
        <dbReference type="Rhea" id="RHEA:78471"/>
        <dbReference type="Rhea" id="RHEA-COMP:19085"/>
        <dbReference type="Rhea" id="RHEA-COMP:19087"/>
        <dbReference type="ChEBI" id="CHEBI:15378"/>
        <dbReference type="ChEBI" id="CHEBI:57856"/>
        <dbReference type="ChEBI" id="CHEBI:59789"/>
        <dbReference type="ChEBI" id="CHEBI:156461"/>
        <dbReference type="ChEBI" id="CHEBI:172880"/>
    </reaction>
    <physiologicalReaction direction="left-to-right" evidence="6">
        <dbReference type="Rhea" id="RHEA:78472"/>
    </physiologicalReaction>
</comment>
<dbReference type="OrthoDB" id="194443at2759"/>
<dbReference type="PANTHER" id="PTHR14741">
    <property type="entry name" value="S-ADENOSYLMETHIONINE-DEPENDENT METHYLTRANSFERASE RELATED"/>
    <property type="match status" value="1"/>
</dbReference>
<dbReference type="GO" id="GO:0005634">
    <property type="term" value="C:nucleus"/>
    <property type="evidence" value="ECO:0007669"/>
    <property type="project" value="TreeGrafter"/>
</dbReference>
<comment type="similarity">
    <text evidence="2">Belongs to the methyltransferase superfamily. Trimethylguanosine synthase family.</text>
</comment>
<accession>A0A1E1K9D9</accession>
<keyword evidence="9" id="KW-1185">Reference proteome</keyword>
<evidence type="ECO:0000256" key="6">
    <source>
        <dbReference type="ARBA" id="ARBA00049075"/>
    </source>
</evidence>
<dbReference type="Proteomes" id="UP000178912">
    <property type="component" value="Unassembled WGS sequence"/>
</dbReference>
<dbReference type="AlphaFoldDB" id="A0A1E1K9D9"/>
<dbReference type="InterPro" id="IPR029063">
    <property type="entry name" value="SAM-dependent_MTases_sf"/>
</dbReference>
<evidence type="ECO:0000256" key="2">
    <source>
        <dbReference type="ARBA" id="ARBA00025783"/>
    </source>
</evidence>
<dbReference type="InterPro" id="IPR019012">
    <property type="entry name" value="RNA_cap_Gua-N2-MeTrfase"/>
</dbReference>
<sequence>MPSATGFEDSESVQGSQIFELTDQCHHYTKLGEVEYDIQKYFQQRFSIWSLYKQGIYMTDESWFGVTPEPVANKVAEDFAAIVPESKTILIDMFAGAGGNVIAFALSERWSQIIAIEKDISVIACAQHNAAIYGVADQITWINDDSFAYLAKHASSVDPSQTVVFASPPWGGPRYEEGDIFNLSKMQPYSIEEIYEVVKTMDSALYLPRGSDLRQIAKLAPGDKKIEVVQYCVFGASKAIVAYIPAVTIE</sequence>
<comment type="catalytic activity">
    <reaction evidence="3">
        <text>a 5'-end (N(2),N(7)-dimethyl 5'-triphosphoguanosine)-ribonucleoside in snoRNA + S-adenosyl-L-methionine = a 5'-end (N(2),N(2),N(7)-trimethyl 5'-triphosphoguanosine)-ribonucleoside in snoRNA + S-adenosyl-L-homocysteine + H(+)</text>
        <dbReference type="Rhea" id="RHEA:78507"/>
        <dbReference type="Rhea" id="RHEA-COMP:19088"/>
        <dbReference type="Rhea" id="RHEA-COMP:19090"/>
        <dbReference type="ChEBI" id="CHEBI:15378"/>
        <dbReference type="ChEBI" id="CHEBI:57856"/>
        <dbReference type="ChEBI" id="CHEBI:59789"/>
        <dbReference type="ChEBI" id="CHEBI:167623"/>
        <dbReference type="ChEBI" id="CHEBI:172880"/>
    </reaction>
    <physiologicalReaction direction="left-to-right" evidence="3">
        <dbReference type="Rhea" id="RHEA:78508"/>
    </physiologicalReaction>
</comment>
<evidence type="ECO:0000313" key="9">
    <source>
        <dbReference type="Proteomes" id="UP000178912"/>
    </source>
</evidence>
<evidence type="ECO:0000256" key="1">
    <source>
        <dbReference type="ARBA" id="ARBA00018517"/>
    </source>
</evidence>
<dbReference type="FunFam" id="3.40.50.150:FF:000270">
    <property type="entry name" value="RNA methylase family protein"/>
    <property type="match status" value="1"/>
</dbReference>
<evidence type="ECO:0000313" key="8">
    <source>
        <dbReference type="EMBL" id="CZS94621.1"/>
    </source>
</evidence>
<protein>
    <recommendedName>
        <fullName evidence="1">Trimethylguanosine synthase</fullName>
    </recommendedName>
    <alternativeName>
        <fullName evidence="7">Cap-specific guanine-N(2) methyltransferase</fullName>
    </alternativeName>
</protein>
<dbReference type="PANTHER" id="PTHR14741:SF32">
    <property type="entry name" value="TRIMETHYLGUANOSINE SYNTHASE"/>
    <property type="match status" value="1"/>
</dbReference>
<dbReference type="Gene3D" id="3.40.50.150">
    <property type="entry name" value="Vaccinia Virus protein VP39"/>
    <property type="match status" value="1"/>
</dbReference>
<evidence type="ECO:0000256" key="4">
    <source>
        <dbReference type="ARBA" id="ARBA00048740"/>
    </source>
</evidence>
<organism evidence="8 9">
    <name type="scientific">Rhynchosporium agropyri</name>
    <dbReference type="NCBI Taxonomy" id="914238"/>
    <lineage>
        <taxon>Eukaryota</taxon>
        <taxon>Fungi</taxon>
        <taxon>Dikarya</taxon>
        <taxon>Ascomycota</taxon>
        <taxon>Pezizomycotina</taxon>
        <taxon>Leotiomycetes</taxon>
        <taxon>Helotiales</taxon>
        <taxon>Ploettnerulaceae</taxon>
        <taxon>Rhynchosporium</taxon>
    </lineage>
</organism>
<dbReference type="EMBL" id="FJUX01000019">
    <property type="protein sequence ID" value="CZS94621.1"/>
    <property type="molecule type" value="Genomic_DNA"/>
</dbReference>
<proteinExistence type="inferred from homology"/>
<evidence type="ECO:0000256" key="7">
    <source>
        <dbReference type="ARBA" id="ARBA00049790"/>
    </source>
</evidence>
<name>A0A1E1K9D9_9HELO</name>
<dbReference type="SUPFAM" id="SSF53335">
    <property type="entry name" value="S-adenosyl-L-methionine-dependent methyltransferases"/>
    <property type="match status" value="1"/>
</dbReference>